<feature type="compositionally biased region" description="Low complexity" evidence="1">
    <location>
        <begin position="271"/>
        <end position="288"/>
    </location>
</feature>
<feature type="compositionally biased region" description="Basic and acidic residues" evidence="1">
    <location>
        <begin position="338"/>
        <end position="356"/>
    </location>
</feature>
<proteinExistence type="predicted"/>
<feature type="non-terminal residue" evidence="3">
    <location>
        <position position="1"/>
    </location>
</feature>
<sequence length="640" mass="71964">TARGPPAAVKWPPDQAQEERSHIGFSFHHNTPQDQPQNASKLQVEDAMESAIYDKAYTEEQKNISTRDSGWNRVKSSRDMTSTHQDLPPVQKLHNSTVPIVQNREAILEKIAMESPESRPLIRTTSSQNREVPTTGVCSTDDGAPFDQRSKQIYGQNIGGDNSGEVSTPVAGKNGTTQNKNGFQTHNTHVTTSIHQTDTAINNNNKQSFTTEQKSKDQQKQQVCAGEETSCNRRDTQNANTNTSPTITAKRLINEANYQHGENSVDQQDVNMKNNNSQSTNSTNGASNFSFAMAGNSPQLTPNLHAGNSTQSHNKEDKGRQNGNSKEQRQENGTGNSDHLKNQGKHMEKDRKRSEEANVDQHQGQSMEHMEQEKHTNKQSGGKTGKAGNQLNQTSEEYHINFPKISNNFTRYDHTLHVDRADKQGGKPNQDSNRQNHVNQLSPQPNGNNTNDQNKEPAPYTVVQSFAARLRYNQNKNEIPICLNEPVHTTRQGLPAVLIEENDYYVKLAEICKFTLVGKFTNTMPRMEQVRKSFILQTQLMGGVKITHFNSRHVYIDLDNELDYQTVWTKLKMNIEGQAMRIQAWTPDFTPEEETPIVPIWVSIPGLPWHCYNKVFLSTILESIGKVLFLDSPTAQRTRG</sequence>
<accession>A0A6N2AH80</accession>
<feature type="compositionally biased region" description="Polar residues" evidence="1">
    <location>
        <begin position="123"/>
        <end position="138"/>
    </location>
</feature>
<comment type="caution">
    <text evidence="3">The sequence shown here is derived from an EMBL/GenBank/DDBJ whole genome shotgun (WGS) entry which is preliminary data.</text>
</comment>
<organism evidence="3">
    <name type="scientific">Solanum chilense</name>
    <name type="common">Tomato</name>
    <name type="synonym">Lycopersicon chilense</name>
    <dbReference type="NCBI Taxonomy" id="4083"/>
    <lineage>
        <taxon>Eukaryota</taxon>
        <taxon>Viridiplantae</taxon>
        <taxon>Streptophyta</taxon>
        <taxon>Embryophyta</taxon>
        <taxon>Tracheophyta</taxon>
        <taxon>Spermatophyta</taxon>
        <taxon>Magnoliopsida</taxon>
        <taxon>eudicotyledons</taxon>
        <taxon>Gunneridae</taxon>
        <taxon>Pentapetalae</taxon>
        <taxon>asterids</taxon>
        <taxon>lamiids</taxon>
        <taxon>Solanales</taxon>
        <taxon>Solanaceae</taxon>
        <taxon>Solanoideae</taxon>
        <taxon>Solaneae</taxon>
        <taxon>Solanum</taxon>
        <taxon>Solanum subgen. Lycopersicon</taxon>
    </lineage>
</organism>
<evidence type="ECO:0000256" key="1">
    <source>
        <dbReference type="SAM" id="MobiDB-lite"/>
    </source>
</evidence>
<feature type="compositionally biased region" description="Polar residues" evidence="1">
    <location>
        <begin position="237"/>
        <end position="246"/>
    </location>
</feature>
<reference evidence="3" key="1">
    <citation type="submission" date="2019-05" db="EMBL/GenBank/DDBJ databases">
        <title>The de novo reference genome and transcriptome assemblies of the wild tomato species Solanum chilense.</title>
        <authorList>
            <person name="Stam R."/>
            <person name="Nosenko T."/>
            <person name="Hoerger A.C."/>
            <person name="Stephan W."/>
            <person name="Seidel M.A."/>
            <person name="Kuhn J.M.M."/>
            <person name="Haberer G."/>
            <person name="Tellier A."/>
        </authorList>
    </citation>
    <scope>NUCLEOTIDE SEQUENCE</scope>
    <source>
        <tissue evidence="3">Mature leaves</tissue>
    </source>
</reference>
<feature type="region of interest" description="Disordered" evidence="1">
    <location>
        <begin position="264"/>
        <end position="390"/>
    </location>
</feature>
<feature type="compositionally biased region" description="Polar residues" evidence="1">
    <location>
        <begin position="174"/>
        <end position="185"/>
    </location>
</feature>
<protein>
    <recommendedName>
        <fullName evidence="2">DUF4283 domain-containing protein</fullName>
    </recommendedName>
</protein>
<feature type="region of interest" description="Disordered" evidence="1">
    <location>
        <begin position="420"/>
        <end position="457"/>
    </location>
</feature>
<gene>
    <name evidence="3" type="ORF">EJD97_008602</name>
</gene>
<dbReference type="InterPro" id="IPR040256">
    <property type="entry name" value="At4g02000-like"/>
</dbReference>
<dbReference type="InterPro" id="IPR025558">
    <property type="entry name" value="DUF4283"/>
</dbReference>
<feature type="region of interest" description="Disordered" evidence="1">
    <location>
        <begin position="64"/>
        <end position="90"/>
    </location>
</feature>
<dbReference type="Pfam" id="PF14111">
    <property type="entry name" value="DUF4283"/>
    <property type="match status" value="1"/>
</dbReference>
<dbReference type="PANTHER" id="PTHR31286:SF177">
    <property type="entry name" value="ENDONUCLEASE_EXONUCLEASE_PHOSPHATASE"/>
    <property type="match status" value="1"/>
</dbReference>
<evidence type="ECO:0000313" key="3">
    <source>
        <dbReference type="EMBL" id="TMW81625.1"/>
    </source>
</evidence>
<feature type="region of interest" description="Disordered" evidence="1">
    <location>
        <begin position="118"/>
        <end position="185"/>
    </location>
</feature>
<feature type="compositionally biased region" description="Basic and acidic residues" evidence="1">
    <location>
        <begin position="313"/>
        <end position="330"/>
    </location>
</feature>
<feature type="compositionally biased region" description="Polar residues" evidence="1">
    <location>
        <begin position="427"/>
        <end position="452"/>
    </location>
</feature>
<dbReference type="EMBL" id="RXGB01022864">
    <property type="protein sequence ID" value="TMW81625.1"/>
    <property type="molecule type" value="Genomic_DNA"/>
</dbReference>
<evidence type="ECO:0000259" key="2">
    <source>
        <dbReference type="Pfam" id="PF14111"/>
    </source>
</evidence>
<dbReference type="AlphaFoldDB" id="A0A6N2AH80"/>
<name>A0A6N2AH80_SOLCI</name>
<feature type="compositionally biased region" description="Polar residues" evidence="1">
    <location>
        <begin position="296"/>
        <end position="312"/>
    </location>
</feature>
<feature type="region of interest" description="Disordered" evidence="1">
    <location>
        <begin position="209"/>
        <end position="246"/>
    </location>
</feature>
<feature type="domain" description="DUF4283" evidence="2">
    <location>
        <begin position="510"/>
        <end position="593"/>
    </location>
</feature>
<dbReference type="PANTHER" id="PTHR31286">
    <property type="entry name" value="GLYCINE-RICH CELL WALL STRUCTURAL PROTEIN 1.8-LIKE"/>
    <property type="match status" value="1"/>
</dbReference>
<feature type="non-terminal residue" evidence="3">
    <location>
        <position position="640"/>
    </location>
</feature>